<name>A0ABD0RI53_CIRMR</name>
<dbReference type="PANTHER" id="PTHR33050:SF7">
    <property type="entry name" value="RIBONUCLEASE H"/>
    <property type="match status" value="1"/>
</dbReference>
<dbReference type="EMBL" id="JAMKFB020000003">
    <property type="protein sequence ID" value="KAL0197502.1"/>
    <property type="molecule type" value="Genomic_DNA"/>
</dbReference>
<feature type="non-terminal residue" evidence="1">
    <location>
        <position position="147"/>
    </location>
</feature>
<reference evidence="1 2" key="1">
    <citation type="submission" date="2024-05" db="EMBL/GenBank/DDBJ databases">
        <title>Genome sequencing and assembly of Indian major carp, Cirrhinus mrigala (Hamilton, 1822).</title>
        <authorList>
            <person name="Mohindra V."/>
            <person name="Chowdhury L.M."/>
            <person name="Lal K."/>
            <person name="Jena J.K."/>
        </authorList>
    </citation>
    <scope>NUCLEOTIDE SEQUENCE [LARGE SCALE GENOMIC DNA]</scope>
    <source>
        <strain evidence="1">CM1030</strain>
        <tissue evidence="1">Blood</tissue>
    </source>
</reference>
<dbReference type="PANTHER" id="PTHR33050">
    <property type="entry name" value="REVERSE TRANSCRIPTASE DOMAIN-CONTAINING PROTEIN"/>
    <property type="match status" value="1"/>
</dbReference>
<evidence type="ECO:0008006" key="3">
    <source>
        <dbReference type="Google" id="ProtNLM"/>
    </source>
</evidence>
<keyword evidence="2" id="KW-1185">Reference proteome</keyword>
<gene>
    <name evidence="1" type="ORF">M9458_006042</name>
</gene>
<dbReference type="Proteomes" id="UP001529510">
    <property type="component" value="Unassembled WGS sequence"/>
</dbReference>
<dbReference type="InterPro" id="IPR052055">
    <property type="entry name" value="Hepadnavirus_pol/RT"/>
</dbReference>
<protein>
    <recommendedName>
        <fullName evidence="3">Reverse transcriptase RNase H-like domain-containing protein</fullName>
    </recommendedName>
</protein>
<dbReference type="AlphaFoldDB" id="A0ABD0RI53"/>
<evidence type="ECO:0000313" key="2">
    <source>
        <dbReference type="Proteomes" id="UP001529510"/>
    </source>
</evidence>
<organism evidence="1 2">
    <name type="scientific">Cirrhinus mrigala</name>
    <name type="common">Mrigala</name>
    <dbReference type="NCBI Taxonomy" id="683832"/>
    <lineage>
        <taxon>Eukaryota</taxon>
        <taxon>Metazoa</taxon>
        <taxon>Chordata</taxon>
        <taxon>Craniata</taxon>
        <taxon>Vertebrata</taxon>
        <taxon>Euteleostomi</taxon>
        <taxon>Actinopterygii</taxon>
        <taxon>Neopterygii</taxon>
        <taxon>Teleostei</taxon>
        <taxon>Ostariophysi</taxon>
        <taxon>Cypriniformes</taxon>
        <taxon>Cyprinidae</taxon>
        <taxon>Labeoninae</taxon>
        <taxon>Labeonini</taxon>
        <taxon>Cirrhinus</taxon>
    </lineage>
</organism>
<proteinExistence type="predicted"/>
<sequence>MLAVFQVLKYFLPDLRDRHVLVRTDSTAVVYYINHQGGLRSRPLYKLAHQILVWSQDKLLSLRAVHIPGHLSCGSRRPVEAGAEARGMDASPRGVHPAPQGLDAMVQTWPRLRLYAFSPIVLLPGVLERVCRDGVSLLLVAPYWPGR</sequence>
<evidence type="ECO:0000313" key="1">
    <source>
        <dbReference type="EMBL" id="KAL0197502.1"/>
    </source>
</evidence>
<comment type="caution">
    <text evidence="1">The sequence shown here is derived from an EMBL/GenBank/DDBJ whole genome shotgun (WGS) entry which is preliminary data.</text>
</comment>
<dbReference type="CDD" id="cd09275">
    <property type="entry name" value="RNase_HI_RT_DIRS1"/>
    <property type="match status" value="1"/>
</dbReference>
<accession>A0ABD0RI53</accession>